<name>J9DRE8_EDHAE</name>
<organism evidence="1 2">
    <name type="scientific">Edhazardia aedis (strain USNM 41457)</name>
    <name type="common">Microsporidian parasite</name>
    <dbReference type="NCBI Taxonomy" id="1003232"/>
    <lineage>
        <taxon>Eukaryota</taxon>
        <taxon>Fungi</taxon>
        <taxon>Fungi incertae sedis</taxon>
        <taxon>Microsporidia</taxon>
        <taxon>Edhazardia</taxon>
    </lineage>
</organism>
<dbReference type="HOGENOM" id="CLU_1917033_0_0_1"/>
<evidence type="ECO:0000313" key="1">
    <source>
        <dbReference type="EMBL" id="EJW05135.1"/>
    </source>
</evidence>
<gene>
    <name evidence="1" type="ORF">EDEG_04115</name>
</gene>
<dbReference type="InParanoid" id="J9DRE8"/>
<keyword evidence="2" id="KW-1185">Reference proteome</keyword>
<dbReference type="GO" id="GO:0008033">
    <property type="term" value="P:tRNA processing"/>
    <property type="evidence" value="ECO:0007669"/>
    <property type="project" value="InterPro"/>
</dbReference>
<proteinExistence type="predicted"/>
<dbReference type="VEuPathDB" id="MicrosporidiaDB:EDEG_04115"/>
<evidence type="ECO:0000313" key="2">
    <source>
        <dbReference type="Proteomes" id="UP000003163"/>
    </source>
</evidence>
<dbReference type="GO" id="GO:0006364">
    <property type="term" value="P:rRNA processing"/>
    <property type="evidence" value="ECO:0007669"/>
    <property type="project" value="InterPro"/>
</dbReference>
<dbReference type="AlphaFoldDB" id="J9DRE8"/>
<protein>
    <submittedName>
        <fullName evidence="1">Uncharacterized protein</fullName>
    </submittedName>
</protein>
<reference evidence="2" key="2">
    <citation type="submission" date="2015-07" db="EMBL/GenBank/DDBJ databases">
        <title>Contrasting host-pathogen interactions and genome evolution in two generalist and specialist microsporidian pathogens of mosquitoes.</title>
        <authorList>
            <consortium name="The Broad Institute Genomics Platform"/>
            <consortium name="The Broad Institute Genome Sequencing Center for Infectious Disease"/>
            <person name="Cuomo C.A."/>
            <person name="Sanscrainte N.D."/>
            <person name="Goldberg J.M."/>
            <person name="Heiman D."/>
            <person name="Young S."/>
            <person name="Zeng Q."/>
            <person name="Becnel J.J."/>
            <person name="Birren B.W."/>
        </authorList>
    </citation>
    <scope>NUCLEOTIDE SEQUENCE [LARGE SCALE GENOMIC DNA]</scope>
    <source>
        <strain evidence="2">USNM 41457</strain>
    </source>
</reference>
<accession>J9DRE8</accession>
<dbReference type="InterPro" id="IPR013241">
    <property type="entry name" value="RNase_P_Pop3"/>
</dbReference>
<comment type="caution">
    <text evidence="1">The sequence shown here is derived from an EMBL/GenBank/DDBJ whole genome shotgun (WGS) entry which is preliminary data.</text>
</comment>
<sequence>MMKTIYTSEFLRMLNLEDKKCDRLISLLLKKQNLQIDLKSFFEYCKTNDKEKGILLIANLDKSHDIIFQNLPLFCYKNGILLFKLNKTATIRLETHFGVGYFLMLFVPQSDGDYLEIETIIMNQKVDEQETL</sequence>
<dbReference type="Proteomes" id="UP000003163">
    <property type="component" value="Unassembled WGS sequence"/>
</dbReference>
<dbReference type="Pfam" id="PF08228">
    <property type="entry name" value="RNase_P_pop3"/>
    <property type="match status" value="1"/>
</dbReference>
<reference evidence="1 2" key="1">
    <citation type="submission" date="2011-08" db="EMBL/GenBank/DDBJ databases">
        <authorList>
            <person name="Liu Z.J."/>
            <person name="Shi F.L."/>
            <person name="Lu J.Q."/>
            <person name="Li M."/>
            <person name="Wang Z.L."/>
        </authorList>
    </citation>
    <scope>NUCLEOTIDE SEQUENCE [LARGE SCALE GENOMIC DNA]</scope>
    <source>
        <strain evidence="1 2">USNM 41457</strain>
    </source>
</reference>
<dbReference type="EMBL" id="AFBI03000374">
    <property type="protein sequence ID" value="EJW05135.1"/>
    <property type="molecule type" value="Genomic_DNA"/>
</dbReference>